<dbReference type="SUPFAM" id="SSF48403">
    <property type="entry name" value="Ankyrin repeat"/>
    <property type="match status" value="1"/>
</dbReference>
<protein>
    <recommendedName>
        <fullName evidence="6">IPT/TIG domain-containing protein</fullName>
    </recommendedName>
</protein>
<feature type="compositionally biased region" description="Low complexity" evidence="4">
    <location>
        <begin position="1042"/>
        <end position="1051"/>
    </location>
</feature>
<sequence length="1410" mass="152427">MDDYADRFDFDNFVVDVDAADFLAGIQNSEDFEVACAKGHIKTNRSPPPASYTTTYDEENSPQSSGSSRNSFDSSLARLTESPTSRKSSVTEGDMSAEATFSKEDWTSFQMMDTTGSPLFLNSTIDPSTIVNAQSSQQNGHLDHHDSPLDGNNLFATVADESSPPTMDKDSPSSNVFNFGGDFQNYISSQPMETANGQHARPLSTPFGIQKTAPPPFPDFDFSGLPQVQPAVEGLWGPQPGGDMRLFHGGMPPNLAERHNLGIPLSAAPRLYGDGPRKLEILLDSSKRKSRVETQLMIKLILSPLPLGIKRLHIPHVTVGKPKLWAKPPAKPQADTLELHVSVVCTSAMQDPKLREAALERARASAMTGVPIPYDDSLDPLEQAKVGGKGGEVRICKNCVTREGKRAKRRKKVKSQEEDQLWVKDEWERILLFNTHEIKDWVEPNVEDMKKGIGGYYFDTPMRITCYCRHHHEKVGFQVIFTITDFQRNFIAQEMSPVVMITDDHKTNTSAPESPAAKSGEADLALQSQELSGLQNMQSPLNGSHASITDSQTLPQKSAVRNLSRSASPLEDIGPSTKRRKPSSHKIPANLQMTPVGAVSPTSANQMPPLDMNAVAPTGFSPSAMQFSPSSFHVGFDNQISNPFGNAATNNQNNALQNLVNGSTNLENMGVPMYSAPASTHPSRAPSPNGLRTSASPMPMPITQPTGMHQNLLYNGMPIRTIQPPVEPVVIQKVIPGDGPKAGGIEVTVLGAGFTPGTRIMFGDVESSRTTLWSPNCAVCVVPPSPVAGMVMVTSKGQAPDPQRPPATFTYNNEDEVVLMRLALGILSSGGDEVMKKITRSIIETLGGAQAGGEMPNGPMFTAGGNQMNTESQILKVLEVIDMIASPQRNHLDRQSPSGHTMLHLASSMGLPRVVAGLLARGANPDVSDKGGYTPLHLASLNNYADIVRRLVRCGADPEIRTISGLLPRDVTRSQDVLRAIPTVSRATLPSSDLLHRRVRSATSLRSQWEPLVASAVAIQRMPSNDETTTDEDDDGSDDSSVDPYNDSSSDNSEDVEQSDQEHAGLELPRQRVRAAASRSASRLRKRVERAAEPDNPDPSRPPSPAAAVTAFREQFAAQLQYIQQAMALHLQSLPQFPFQASLPQFPVMPSPLTDYQQRLLAMMPALGGGGRTETDAPPTGGKTTAAVVDRKWWDLSFKGSTTVETTLPPAYEELYPTTGSSPADTKQASAAAAAADAEADQKCAALFDNLEDSSGVLDGTTEIDGEEEEEEEEEGESSTTFVAGALPEVLQIPRRSAITKEHRDTLRQAHAIKVTWLRRDWKLWFIWMPALVVIMGFMLYNSSSLGLGGVRWQEVKMVQQLQTQTPGVVDAARAVGKFVTDTVGEMTGAAAGTVGIPVGGNDINGGGNL</sequence>
<feature type="compositionally biased region" description="Polar residues" evidence="4">
    <location>
        <begin position="536"/>
        <end position="567"/>
    </location>
</feature>
<evidence type="ECO:0000259" key="6">
    <source>
        <dbReference type="SMART" id="SM00429"/>
    </source>
</evidence>
<dbReference type="SMART" id="SM00429">
    <property type="entry name" value="IPT"/>
    <property type="match status" value="1"/>
</dbReference>
<dbReference type="InterPro" id="IPR051070">
    <property type="entry name" value="NF-kappa-B_inhibitor"/>
</dbReference>
<feature type="domain" description="IPT/TIG" evidence="6">
    <location>
        <begin position="728"/>
        <end position="812"/>
    </location>
</feature>
<evidence type="ECO:0000313" key="8">
    <source>
        <dbReference type="Proteomes" id="UP001301769"/>
    </source>
</evidence>
<evidence type="ECO:0000313" key="7">
    <source>
        <dbReference type="EMBL" id="KAK4216250.1"/>
    </source>
</evidence>
<evidence type="ECO:0000256" key="3">
    <source>
        <dbReference type="PROSITE-ProRule" id="PRU00023"/>
    </source>
</evidence>
<dbReference type="InterPro" id="IPR057962">
    <property type="entry name" value="SPT23_MGA2_DBD"/>
</dbReference>
<gene>
    <name evidence="7" type="ORF">QBC37DRAFT_97665</name>
</gene>
<reference evidence="7" key="2">
    <citation type="submission" date="2023-05" db="EMBL/GenBank/DDBJ databases">
        <authorList>
            <consortium name="Lawrence Berkeley National Laboratory"/>
            <person name="Steindorff A."/>
            <person name="Hensen N."/>
            <person name="Bonometti L."/>
            <person name="Westerberg I."/>
            <person name="Brannstrom I.O."/>
            <person name="Guillou S."/>
            <person name="Cros-Aarteil S."/>
            <person name="Calhoun S."/>
            <person name="Haridas S."/>
            <person name="Kuo A."/>
            <person name="Mondo S."/>
            <person name="Pangilinan J."/>
            <person name="Riley R."/>
            <person name="Labutti K."/>
            <person name="Andreopoulos B."/>
            <person name="Lipzen A."/>
            <person name="Chen C."/>
            <person name="Yanf M."/>
            <person name="Daum C."/>
            <person name="Ng V."/>
            <person name="Clum A."/>
            <person name="Ohm R."/>
            <person name="Martin F."/>
            <person name="Silar P."/>
            <person name="Natvig D."/>
            <person name="Lalanne C."/>
            <person name="Gautier V."/>
            <person name="Ament-Velasquez S.L."/>
            <person name="Kruys A."/>
            <person name="Hutchinson M.I."/>
            <person name="Powell A.J."/>
            <person name="Barry K."/>
            <person name="Miller A.N."/>
            <person name="Grigoriev I.V."/>
            <person name="Debuchy R."/>
            <person name="Gladieux P."/>
            <person name="Thoren M.H."/>
            <person name="Johannesson H."/>
        </authorList>
    </citation>
    <scope>NUCLEOTIDE SEQUENCE</scope>
    <source>
        <strain evidence="7">PSN293</strain>
    </source>
</reference>
<feature type="compositionally biased region" description="Low complexity" evidence="4">
    <location>
        <begin position="61"/>
        <end position="75"/>
    </location>
</feature>
<dbReference type="Pfam" id="PF01833">
    <property type="entry name" value="TIG"/>
    <property type="match status" value="1"/>
</dbReference>
<feature type="region of interest" description="Disordered" evidence="4">
    <location>
        <begin position="41"/>
        <end position="99"/>
    </location>
</feature>
<dbReference type="Pfam" id="PF12796">
    <property type="entry name" value="Ank_2"/>
    <property type="match status" value="1"/>
</dbReference>
<dbReference type="PROSITE" id="PS50297">
    <property type="entry name" value="ANK_REP_REGION"/>
    <property type="match status" value="2"/>
</dbReference>
<comment type="caution">
    <text evidence="7">The sequence shown here is derived from an EMBL/GenBank/DDBJ whole genome shotgun (WGS) entry which is preliminary data.</text>
</comment>
<evidence type="ECO:0000256" key="1">
    <source>
        <dbReference type="ARBA" id="ARBA00022737"/>
    </source>
</evidence>
<dbReference type="InterPro" id="IPR013783">
    <property type="entry name" value="Ig-like_fold"/>
</dbReference>
<dbReference type="CDD" id="cd00102">
    <property type="entry name" value="IPT"/>
    <property type="match status" value="1"/>
</dbReference>
<dbReference type="PANTHER" id="PTHR46680:SF3">
    <property type="entry name" value="NF-KAPPA-B INHIBITOR CACTUS"/>
    <property type="match status" value="1"/>
</dbReference>
<feature type="region of interest" description="Disordered" evidence="4">
    <location>
        <begin position="536"/>
        <end position="595"/>
    </location>
</feature>
<dbReference type="SMART" id="SM00248">
    <property type="entry name" value="ANK"/>
    <property type="match status" value="3"/>
</dbReference>
<dbReference type="Gene3D" id="1.25.40.20">
    <property type="entry name" value="Ankyrin repeat-containing domain"/>
    <property type="match status" value="1"/>
</dbReference>
<dbReference type="PANTHER" id="PTHR46680">
    <property type="entry name" value="NF-KAPPA-B INHIBITOR ALPHA"/>
    <property type="match status" value="1"/>
</dbReference>
<feature type="transmembrane region" description="Helical" evidence="5">
    <location>
        <begin position="1322"/>
        <end position="1342"/>
    </location>
</feature>
<dbReference type="InterPro" id="IPR014756">
    <property type="entry name" value="Ig_E-set"/>
</dbReference>
<accession>A0AAN7BCT8</accession>
<keyword evidence="1" id="KW-0677">Repeat</keyword>
<feature type="region of interest" description="Disordered" evidence="4">
    <location>
        <begin position="1254"/>
        <end position="1280"/>
    </location>
</feature>
<evidence type="ECO:0000256" key="4">
    <source>
        <dbReference type="SAM" id="MobiDB-lite"/>
    </source>
</evidence>
<feature type="region of interest" description="Disordered" evidence="4">
    <location>
        <begin position="1018"/>
        <end position="1107"/>
    </location>
</feature>
<feature type="compositionally biased region" description="Polar residues" evidence="4">
    <location>
        <begin position="81"/>
        <end position="91"/>
    </location>
</feature>
<dbReference type="Proteomes" id="UP001301769">
    <property type="component" value="Unassembled WGS sequence"/>
</dbReference>
<dbReference type="InterPro" id="IPR002909">
    <property type="entry name" value="IPT_dom"/>
</dbReference>
<dbReference type="Pfam" id="PF25603">
    <property type="entry name" value="SPT23_MGA2_DBD"/>
    <property type="match status" value="1"/>
</dbReference>
<keyword evidence="8" id="KW-1185">Reference proteome</keyword>
<organism evidence="7 8">
    <name type="scientific">Rhypophila decipiens</name>
    <dbReference type="NCBI Taxonomy" id="261697"/>
    <lineage>
        <taxon>Eukaryota</taxon>
        <taxon>Fungi</taxon>
        <taxon>Dikarya</taxon>
        <taxon>Ascomycota</taxon>
        <taxon>Pezizomycotina</taxon>
        <taxon>Sordariomycetes</taxon>
        <taxon>Sordariomycetidae</taxon>
        <taxon>Sordariales</taxon>
        <taxon>Naviculisporaceae</taxon>
        <taxon>Rhypophila</taxon>
    </lineage>
</organism>
<dbReference type="InterPro" id="IPR036770">
    <property type="entry name" value="Ankyrin_rpt-contain_sf"/>
</dbReference>
<feature type="repeat" description="ANK" evidence="3">
    <location>
        <begin position="898"/>
        <end position="930"/>
    </location>
</feature>
<proteinExistence type="predicted"/>
<keyword evidence="2 3" id="KW-0040">ANK repeat</keyword>
<reference evidence="7" key="1">
    <citation type="journal article" date="2023" name="Mol. Phylogenet. Evol.">
        <title>Genome-scale phylogeny and comparative genomics of the fungal order Sordariales.</title>
        <authorList>
            <person name="Hensen N."/>
            <person name="Bonometti L."/>
            <person name="Westerberg I."/>
            <person name="Brannstrom I.O."/>
            <person name="Guillou S."/>
            <person name="Cros-Aarteil S."/>
            <person name="Calhoun S."/>
            <person name="Haridas S."/>
            <person name="Kuo A."/>
            <person name="Mondo S."/>
            <person name="Pangilinan J."/>
            <person name="Riley R."/>
            <person name="LaButti K."/>
            <person name="Andreopoulos B."/>
            <person name="Lipzen A."/>
            <person name="Chen C."/>
            <person name="Yan M."/>
            <person name="Daum C."/>
            <person name="Ng V."/>
            <person name="Clum A."/>
            <person name="Steindorff A."/>
            <person name="Ohm R.A."/>
            <person name="Martin F."/>
            <person name="Silar P."/>
            <person name="Natvig D.O."/>
            <person name="Lalanne C."/>
            <person name="Gautier V."/>
            <person name="Ament-Velasquez S.L."/>
            <person name="Kruys A."/>
            <person name="Hutchinson M.I."/>
            <person name="Powell A.J."/>
            <person name="Barry K."/>
            <person name="Miller A.N."/>
            <person name="Grigoriev I.V."/>
            <person name="Debuchy R."/>
            <person name="Gladieux P."/>
            <person name="Hiltunen Thoren M."/>
            <person name="Johannesson H."/>
        </authorList>
    </citation>
    <scope>NUCLEOTIDE SEQUENCE</scope>
    <source>
        <strain evidence="7">PSN293</strain>
    </source>
</reference>
<name>A0AAN7BCT8_9PEZI</name>
<feature type="compositionally biased region" description="Acidic residues" evidence="4">
    <location>
        <begin position="1262"/>
        <end position="1277"/>
    </location>
</feature>
<evidence type="ECO:0000256" key="2">
    <source>
        <dbReference type="ARBA" id="ARBA00023043"/>
    </source>
</evidence>
<feature type="compositionally biased region" description="Acidic residues" evidence="4">
    <location>
        <begin position="1028"/>
        <end position="1041"/>
    </location>
</feature>
<keyword evidence="5" id="KW-1133">Transmembrane helix</keyword>
<dbReference type="SUPFAM" id="SSF81296">
    <property type="entry name" value="E set domains"/>
    <property type="match status" value="1"/>
</dbReference>
<keyword evidence="5" id="KW-0812">Transmembrane</keyword>
<feature type="repeat" description="ANK" evidence="3">
    <location>
        <begin position="931"/>
        <end position="963"/>
    </location>
</feature>
<dbReference type="InterPro" id="IPR002110">
    <property type="entry name" value="Ankyrin_rpt"/>
</dbReference>
<evidence type="ECO:0000256" key="5">
    <source>
        <dbReference type="SAM" id="Phobius"/>
    </source>
</evidence>
<dbReference type="EMBL" id="MU858070">
    <property type="protein sequence ID" value="KAK4216250.1"/>
    <property type="molecule type" value="Genomic_DNA"/>
</dbReference>
<keyword evidence="5" id="KW-0472">Membrane</keyword>
<dbReference type="PROSITE" id="PS50088">
    <property type="entry name" value="ANK_REPEAT"/>
    <property type="match status" value="2"/>
</dbReference>
<dbReference type="Gene3D" id="2.60.40.10">
    <property type="entry name" value="Immunoglobulins"/>
    <property type="match status" value="1"/>
</dbReference>